<comment type="caution">
    <text evidence="1">The sequence shown here is derived from an EMBL/GenBank/DDBJ whole genome shotgun (WGS) entry which is preliminary data.</text>
</comment>
<gene>
    <name evidence="1" type="ORF">CLOSTMETH_01549</name>
</gene>
<dbReference type="HOGENOM" id="CLU_1486625_0_0_9"/>
<accession>C0ECH8</accession>
<dbReference type="Proteomes" id="UP000003340">
    <property type="component" value="Unassembled WGS sequence"/>
</dbReference>
<evidence type="ECO:0000313" key="1">
    <source>
        <dbReference type="EMBL" id="EEG30794.1"/>
    </source>
</evidence>
<name>C0ECH8_9FIRM</name>
<keyword evidence="2" id="KW-1185">Reference proteome</keyword>
<dbReference type="EMBL" id="ACEC01000052">
    <property type="protein sequence ID" value="EEG30794.1"/>
    <property type="molecule type" value="Genomic_DNA"/>
</dbReference>
<reference evidence="1 2" key="1">
    <citation type="submission" date="2009-01" db="EMBL/GenBank/DDBJ databases">
        <authorList>
            <person name="Fulton L."/>
            <person name="Clifton S."/>
            <person name="Fulton B."/>
            <person name="Xu J."/>
            <person name="Minx P."/>
            <person name="Pepin K.H."/>
            <person name="Johnson M."/>
            <person name="Bhonagiri V."/>
            <person name="Nash W.E."/>
            <person name="Mardis E.R."/>
            <person name="Wilson R.K."/>
        </authorList>
    </citation>
    <scope>NUCLEOTIDE SEQUENCE [LARGE SCALE GENOMIC DNA]</scope>
    <source>
        <strain evidence="1 2">DSM 5476</strain>
    </source>
</reference>
<sequence>MDNNHSTIATILYWIGIIEIILGALASLVLLVMVSAALAFGAIVSSVLNACLFIGLSQCLKLLEEGNREKQRMNYKLEQLVAWQQDAVAQTATESSTYESGDSAECWDPQQKPTQPRECYEMLKTLPSSKEIRAALEANCSLFDPSLYQEIIVEVDRLIAMGRLYGDMKQDILVYLSKKLS</sequence>
<reference evidence="1 2" key="2">
    <citation type="submission" date="2009-02" db="EMBL/GenBank/DDBJ databases">
        <title>Draft genome sequence of Clostridium methylpentosum (DSM 5476).</title>
        <authorList>
            <person name="Sudarsanam P."/>
            <person name="Ley R."/>
            <person name="Guruge J."/>
            <person name="Turnbaugh P.J."/>
            <person name="Mahowald M."/>
            <person name="Liep D."/>
            <person name="Gordon J."/>
        </authorList>
    </citation>
    <scope>NUCLEOTIDE SEQUENCE [LARGE SCALE GENOMIC DNA]</scope>
    <source>
        <strain evidence="1 2">DSM 5476</strain>
    </source>
</reference>
<proteinExistence type="predicted"/>
<organism evidence="1 2">
    <name type="scientific">[Clostridium] methylpentosum DSM 5476</name>
    <dbReference type="NCBI Taxonomy" id="537013"/>
    <lineage>
        <taxon>Bacteria</taxon>
        <taxon>Bacillati</taxon>
        <taxon>Bacillota</taxon>
        <taxon>Clostridia</taxon>
        <taxon>Eubacteriales</taxon>
        <taxon>Oscillospiraceae</taxon>
        <taxon>Oscillospiraceae incertae sedis</taxon>
    </lineage>
</organism>
<protein>
    <submittedName>
        <fullName evidence="1">Uncharacterized protein</fullName>
    </submittedName>
</protein>
<dbReference type="AlphaFoldDB" id="C0ECH8"/>
<evidence type="ECO:0000313" key="2">
    <source>
        <dbReference type="Proteomes" id="UP000003340"/>
    </source>
</evidence>